<evidence type="ECO:0000313" key="3">
    <source>
        <dbReference type="Proteomes" id="UP001244341"/>
    </source>
</evidence>
<evidence type="ECO:0000313" key="2">
    <source>
        <dbReference type="EMBL" id="WIA11446.1"/>
    </source>
</evidence>
<name>A0ABY8TUN6_TETOB</name>
<feature type="compositionally biased region" description="Low complexity" evidence="1">
    <location>
        <begin position="173"/>
        <end position="188"/>
    </location>
</feature>
<dbReference type="PANTHER" id="PTHR28348:SF1">
    <property type="entry name" value="UPF0193 PROTEIN EVG1"/>
    <property type="match status" value="1"/>
</dbReference>
<dbReference type="PANTHER" id="PTHR28348">
    <property type="entry name" value="UPF0193 PROTEIN EVG1"/>
    <property type="match status" value="1"/>
</dbReference>
<sequence length="258" mass="27123">MGPWARGVGPAAAAAAAAAAAGHGPSGPGSLSDGSPASGSSSGSEMSGQSEDESAGEVAVGHHQGVPQAGRLKRKAAKQGVAVPQFKRSQSNADESQNRLAQLPRRRTGDSIMAGMQAEADKAWRAPAPMPSGRLIDEQEKQRCALLMQYRGSIPCSHLAGTSAGCRQQQPHSSSNSRSTSSSSNSASGRRQLLHARFTELADEVAEREEFVSSMQQLGKLSMEHMAVVRGEVAAKVQEMRRLDEQIKQLDTQVKPAS</sequence>
<feature type="region of interest" description="Disordered" evidence="1">
    <location>
        <begin position="162"/>
        <end position="190"/>
    </location>
</feature>
<gene>
    <name evidence="2" type="ORF">OEZ85_011563</name>
</gene>
<keyword evidence="3" id="KW-1185">Reference proteome</keyword>
<evidence type="ECO:0000256" key="1">
    <source>
        <dbReference type="SAM" id="MobiDB-lite"/>
    </source>
</evidence>
<accession>A0ABY8TUN6</accession>
<dbReference type="Pfam" id="PF05250">
    <property type="entry name" value="UPF0193"/>
    <property type="match status" value="1"/>
</dbReference>
<reference evidence="2 3" key="1">
    <citation type="submission" date="2023-05" db="EMBL/GenBank/DDBJ databases">
        <title>A 100% complete, gapless, phased diploid assembly of the Scenedesmus obliquus UTEX 3031 genome.</title>
        <authorList>
            <person name="Biondi T.C."/>
            <person name="Hanschen E.R."/>
            <person name="Kwon T."/>
            <person name="Eng W."/>
            <person name="Kruse C.P.S."/>
            <person name="Koehler S.I."/>
            <person name="Kunde Y."/>
            <person name="Gleasner C.D."/>
            <person name="You Mak K.T."/>
            <person name="Polle J."/>
            <person name="Hovde B.T."/>
            <person name="Starkenburg S.R."/>
        </authorList>
    </citation>
    <scope>NUCLEOTIDE SEQUENCE [LARGE SCALE GENOMIC DNA]</scope>
    <source>
        <strain evidence="2 3">DOE0152z</strain>
    </source>
</reference>
<dbReference type="InterPro" id="IPR007914">
    <property type="entry name" value="UPF0193"/>
</dbReference>
<protein>
    <submittedName>
        <fullName evidence="2">Uncharacterized protein</fullName>
    </submittedName>
</protein>
<dbReference type="EMBL" id="CP126210">
    <property type="protein sequence ID" value="WIA11446.1"/>
    <property type="molecule type" value="Genomic_DNA"/>
</dbReference>
<feature type="compositionally biased region" description="Polar residues" evidence="1">
    <location>
        <begin position="87"/>
        <end position="100"/>
    </location>
</feature>
<dbReference type="Proteomes" id="UP001244341">
    <property type="component" value="Chromosome 3b"/>
</dbReference>
<organism evidence="2 3">
    <name type="scientific">Tetradesmus obliquus</name>
    <name type="common">Green alga</name>
    <name type="synonym">Acutodesmus obliquus</name>
    <dbReference type="NCBI Taxonomy" id="3088"/>
    <lineage>
        <taxon>Eukaryota</taxon>
        <taxon>Viridiplantae</taxon>
        <taxon>Chlorophyta</taxon>
        <taxon>core chlorophytes</taxon>
        <taxon>Chlorophyceae</taxon>
        <taxon>CS clade</taxon>
        <taxon>Sphaeropleales</taxon>
        <taxon>Scenedesmaceae</taxon>
        <taxon>Tetradesmus</taxon>
    </lineage>
</organism>
<feature type="region of interest" description="Disordered" evidence="1">
    <location>
        <begin position="1"/>
        <end position="110"/>
    </location>
</feature>
<feature type="compositionally biased region" description="Low complexity" evidence="1">
    <location>
        <begin position="1"/>
        <end position="49"/>
    </location>
</feature>
<proteinExistence type="predicted"/>